<protein>
    <submittedName>
        <fullName evidence="1">Uncharacterized protein</fullName>
    </submittedName>
</protein>
<proteinExistence type="predicted"/>
<comment type="caution">
    <text evidence="1">The sequence shown here is derived from an EMBL/GenBank/DDBJ whole genome shotgun (WGS) entry which is preliminary data.</text>
</comment>
<evidence type="ECO:0000313" key="2">
    <source>
        <dbReference type="Proteomes" id="UP000567293"/>
    </source>
</evidence>
<accession>A0A7V8NVG8</accession>
<reference evidence="1" key="1">
    <citation type="submission" date="2020-06" db="EMBL/GenBank/DDBJ databases">
        <title>Legume-microbial interactions unlock mineral nutrients during tropical forest succession.</title>
        <authorList>
            <person name="Epihov D.Z."/>
        </authorList>
    </citation>
    <scope>NUCLEOTIDE SEQUENCE [LARGE SCALE GENOMIC DNA]</scope>
    <source>
        <strain evidence="1">Pan2503</strain>
    </source>
</reference>
<name>A0A7V8NVG8_9BACT</name>
<evidence type="ECO:0000313" key="1">
    <source>
        <dbReference type="EMBL" id="MBA0088269.1"/>
    </source>
</evidence>
<dbReference type="AlphaFoldDB" id="A0A7V8NVG8"/>
<gene>
    <name evidence="1" type="ORF">HRJ53_25070</name>
</gene>
<dbReference type="EMBL" id="JACDQQ010002420">
    <property type="protein sequence ID" value="MBA0088269.1"/>
    <property type="molecule type" value="Genomic_DNA"/>
</dbReference>
<keyword evidence="2" id="KW-1185">Reference proteome</keyword>
<sequence length="53" mass="6425">MTEFTEWLNLQMQMSEVLQVIDTMPEDKLRRLTKELIRQLRDIAKRHVLAEEP</sequence>
<dbReference type="Proteomes" id="UP000567293">
    <property type="component" value="Unassembled WGS sequence"/>
</dbReference>
<organism evidence="1 2">
    <name type="scientific">Candidatus Acidiferrum panamense</name>
    <dbReference type="NCBI Taxonomy" id="2741543"/>
    <lineage>
        <taxon>Bacteria</taxon>
        <taxon>Pseudomonadati</taxon>
        <taxon>Acidobacteriota</taxon>
        <taxon>Terriglobia</taxon>
        <taxon>Candidatus Acidiferrales</taxon>
        <taxon>Candidatus Acidiferrum</taxon>
    </lineage>
</organism>